<feature type="domain" description="ARID" evidence="10">
    <location>
        <begin position="257"/>
        <end position="356"/>
    </location>
</feature>
<dbReference type="Pfam" id="PF01388">
    <property type="entry name" value="ARID"/>
    <property type="match status" value="1"/>
</dbReference>
<dbReference type="SMART" id="SM01014">
    <property type="entry name" value="ARID"/>
    <property type="match status" value="1"/>
</dbReference>
<dbReference type="Pfam" id="PF00628">
    <property type="entry name" value="PHD"/>
    <property type="match status" value="1"/>
</dbReference>
<dbReference type="GO" id="GO:0000785">
    <property type="term" value="C:chromatin"/>
    <property type="evidence" value="ECO:0007669"/>
    <property type="project" value="TreeGrafter"/>
</dbReference>
<keyword evidence="2" id="KW-0479">Metal-binding</keyword>
<gene>
    <name evidence="12" type="ORF">PUMCH_002880</name>
</gene>
<dbReference type="Pfam" id="PF08429">
    <property type="entry name" value="PLU-1"/>
    <property type="match status" value="1"/>
</dbReference>
<dbReference type="Proteomes" id="UP001338582">
    <property type="component" value="Chromosome 3"/>
</dbReference>
<dbReference type="InterPro" id="IPR013637">
    <property type="entry name" value="Lys_sp_deMease-like_dom"/>
</dbReference>
<feature type="compositionally biased region" description="Polar residues" evidence="8">
    <location>
        <begin position="1748"/>
        <end position="1761"/>
    </location>
</feature>
<dbReference type="Gene3D" id="1.10.150.60">
    <property type="entry name" value="ARID DNA-binding domain"/>
    <property type="match status" value="1"/>
</dbReference>
<feature type="region of interest" description="Disordered" evidence="8">
    <location>
        <begin position="1728"/>
        <end position="1802"/>
    </location>
</feature>
<evidence type="ECO:0000256" key="1">
    <source>
        <dbReference type="ARBA" id="ARBA00004123"/>
    </source>
</evidence>
<evidence type="ECO:0000313" key="12">
    <source>
        <dbReference type="EMBL" id="WPK25560.1"/>
    </source>
</evidence>
<comment type="subcellular location">
    <subcellularLocation>
        <location evidence="1">Nucleus</location>
    </subcellularLocation>
</comment>
<feature type="domain" description="PHD-type" evidence="9">
    <location>
        <begin position="1404"/>
        <end position="1454"/>
    </location>
</feature>
<keyword evidence="4" id="KW-0862">Zinc</keyword>
<dbReference type="InterPro" id="IPR013083">
    <property type="entry name" value="Znf_RING/FYVE/PHD"/>
</dbReference>
<dbReference type="GO" id="GO:0034647">
    <property type="term" value="F:histone H3K4me/H3K4me2/H3K4me3 demethylase activity"/>
    <property type="evidence" value="ECO:0007669"/>
    <property type="project" value="TreeGrafter"/>
</dbReference>
<dbReference type="RefSeq" id="XP_062877942.1">
    <property type="nucleotide sequence ID" value="XM_063021872.1"/>
</dbReference>
<dbReference type="PROSITE" id="PS50016">
    <property type="entry name" value="ZF_PHD_2"/>
    <property type="match status" value="1"/>
</dbReference>
<evidence type="ECO:0000259" key="11">
    <source>
        <dbReference type="PROSITE" id="PS51184"/>
    </source>
</evidence>
<evidence type="ECO:0000313" key="13">
    <source>
        <dbReference type="Proteomes" id="UP001338582"/>
    </source>
</evidence>
<name>A0AAX4HCZ5_9ASCO</name>
<sequence>MALFPNTLRFPEHSQSQDVTSGQSATGTEAAPVVPASSESDTTSSQSKLQKESFLQLIHDQLQFLVTESQDSFSDSSSKLEIAQIPAHLYDLTKPLDPICFVEEKADEGKQYGAVKLSLDSLHEVLSQGYLHLDIDEFSFKPTTLRKCTDDELQERLAFCRDLSMLQRKLHTISKGEAESLQLGTVPVVPTESSELPLDTMPTELGIVPKAELENISFEPVEPGVKQESLSVLAASNDLDVAAHDDHLNDTHTAANNSEEQKLSEQLKQESPNPTSDFAQIPPVWEGIPKINGQSIDLYLLYHLVLDRQGYKAVVSKRLWGEIALELKISDLTGENLASLEQLYCKILYPLEQIQTSHSKTEEPESNLLDDNLTPSSKRRKLEAKASIPTSFQEYKRSARAKASKGILLNSPHLFKSKRPLPVSTSQAPNGTSKGTDETTYTTTLEAQLENYLNWLATYMATFDDALSSESPSDVFCSLRKIIDQDSRTRNTILRSIEHIASLSSESPKISTSELERFLWSNFAELSHHSDFGNKGRMIPFSQNSIGSLRTNDSFITSKSKVHKLGNSNGSHGPTQSRTLEHDMAQSSIHPFNLHNLPFLPDSLLAALSDTDLDSAHLTSVSLDVATTLSIENWNCADHFTQVCHWHVAGAWKRWYFIPELEFEKMEALILGPSGVNARTDSTEISQENINELAKDSQSIVLQEDILTNVLGNCPYEIPTVRLPLEQAKFQGIIDSKMQNISHELNHNVLLTPEVLQKHGIRYTTTIQKPGEVIYQYPKTFSCSISYGVSIAERVGFASKLWLKYGLEAQNWLAKQSLLPNFLVFKQFFNIAQQLDSSHHSALHLSPAVYSEVLPLFTTMVDEELELRQSVKKRFKAREITLEDKESDVLSDVDFQPLFPTKVLIKSSANTNIIMSLQNLQLYLDLKGLGEKLPEILSQQDVKVELHLFCSDEKLRTFRRLLQEYSIDYKAWQRKYNETITSEEDMTLRTYKSLLAEGQKISAAILGISKTYVKFTSNKSASETLLKIEEFRNQLSDLQDFIDESNEIVEQCQAILALKHQQRIRNGAAEQPAQESKDTGASLTLLVELCNRIPKLNFFAPEFEQVFEYRNEIESFDRACRQLLGQESVSMADVKDMVSLGASFGMKIPSLEFLNRVKDRLEWIQTYETIISGGDPFIGKKDIFLLLDLEKFRDTGLECLSSADVQKLKNIDEYVAKGHALDKSVQEFINLFYVINDVDLQKLDEIMADMEERVKLSGKERLFVHLETYLKLLDLKSHESKIQFLQSFNSQKHNLHDVKQMLSELLSIDLGVRTNVIRGAIAASEDWVNLAAAFLQMIKVRKLNSSTPSNLKQAAQPKLVAKIRSLIEDCRITFTDLSVDSVEKSSPYAFYKGSESSLEAPFTVRYCLCRDFEEGDMIECDRCHEWFHFGCVSHLSQISDSEDAKYTCPACIILENYKLTHLPSMFPDRIPELQLLRLIIDGERLHVTPVVELELLKELAEQLSIFKSWAFGATQQMVGIDAVIADQLMLRKIVGAPVTIEPLVEQCLHKVATTVGAVPTHQVPTYNEPRATGNDQIDPEMSSLGVTAETPIITSPPKLPTQALPVSEPTSVVDTQANVSSPHPPVPREIPVSQPSEVRTEDNKATAVGVASTREHDEDITVSEESTMETTHHDQTEQETPIPSTTNLLPASLENVQDSSIEASVPGQVPEKKEHIDPDPIRIKSAESRALSAQAEPIVPIEEGPVVLSNQPMQSNTSHETGATELKEHEQVLGSSKQFIDNISAPATEEPGSQVTPSTTDK</sequence>
<dbReference type="InterPro" id="IPR036431">
    <property type="entry name" value="ARID_dom_sf"/>
</dbReference>
<dbReference type="Gene3D" id="3.30.40.10">
    <property type="entry name" value="Zinc/RING finger domain, C3HC4 (zinc finger)"/>
    <property type="match status" value="1"/>
</dbReference>
<evidence type="ECO:0000256" key="2">
    <source>
        <dbReference type="ARBA" id="ARBA00022723"/>
    </source>
</evidence>
<dbReference type="InterPro" id="IPR019787">
    <property type="entry name" value="Znf_PHD-finger"/>
</dbReference>
<proteinExistence type="predicted"/>
<feature type="domain" description="JmjC" evidence="11">
    <location>
        <begin position="586"/>
        <end position="814"/>
    </location>
</feature>
<keyword evidence="6" id="KW-0539">Nucleus</keyword>
<dbReference type="GO" id="GO:0008270">
    <property type="term" value="F:zinc ion binding"/>
    <property type="evidence" value="ECO:0007669"/>
    <property type="project" value="UniProtKB-KW"/>
</dbReference>
<evidence type="ECO:0000256" key="8">
    <source>
        <dbReference type="SAM" id="MobiDB-lite"/>
    </source>
</evidence>
<dbReference type="PROSITE" id="PS51011">
    <property type="entry name" value="ARID"/>
    <property type="match status" value="1"/>
</dbReference>
<evidence type="ECO:0000256" key="6">
    <source>
        <dbReference type="ARBA" id="ARBA00023242"/>
    </source>
</evidence>
<dbReference type="SMART" id="SM00249">
    <property type="entry name" value="PHD"/>
    <property type="match status" value="1"/>
</dbReference>
<feature type="compositionally biased region" description="Basic and acidic residues" evidence="8">
    <location>
        <begin position="259"/>
        <end position="268"/>
    </location>
</feature>
<feature type="region of interest" description="Disordered" evidence="8">
    <location>
        <begin position="1615"/>
        <end position="1687"/>
    </location>
</feature>
<dbReference type="EMBL" id="CP138896">
    <property type="protein sequence ID" value="WPK25560.1"/>
    <property type="molecule type" value="Genomic_DNA"/>
</dbReference>
<dbReference type="PROSITE" id="PS51184">
    <property type="entry name" value="JMJC"/>
    <property type="match status" value="1"/>
</dbReference>
<feature type="compositionally biased region" description="Polar residues" evidence="8">
    <location>
        <begin position="1791"/>
        <end position="1802"/>
    </location>
</feature>
<dbReference type="SUPFAM" id="SSF57903">
    <property type="entry name" value="FYVE/PHD zinc finger"/>
    <property type="match status" value="1"/>
</dbReference>
<dbReference type="KEGG" id="asau:88173944"/>
<dbReference type="PANTHER" id="PTHR10694:SF33">
    <property type="entry name" value="LYSINE-SPECIFIC DEMETHYLASE 5"/>
    <property type="match status" value="1"/>
</dbReference>
<feature type="compositionally biased region" description="Polar residues" evidence="8">
    <location>
        <begin position="13"/>
        <end position="27"/>
    </location>
</feature>
<dbReference type="InterPro" id="IPR011011">
    <property type="entry name" value="Znf_FYVE_PHD"/>
</dbReference>
<evidence type="ECO:0000256" key="5">
    <source>
        <dbReference type="ARBA" id="ARBA00023004"/>
    </source>
</evidence>
<evidence type="ECO:0000256" key="3">
    <source>
        <dbReference type="ARBA" id="ARBA00022771"/>
    </source>
</evidence>
<dbReference type="GO" id="GO:0006355">
    <property type="term" value="P:regulation of DNA-templated transcription"/>
    <property type="evidence" value="ECO:0007669"/>
    <property type="project" value="TreeGrafter"/>
</dbReference>
<feature type="region of interest" description="Disordered" evidence="8">
    <location>
        <begin position="1"/>
        <end position="46"/>
    </location>
</feature>
<feature type="region of interest" description="Disordered" evidence="8">
    <location>
        <begin position="357"/>
        <end position="385"/>
    </location>
</feature>
<reference evidence="12 13" key="1">
    <citation type="submission" date="2023-10" db="EMBL/GenBank/DDBJ databases">
        <title>Draft Genome Sequence of Candida saopaulonensis from a very Premature Infant with Sepsis.</title>
        <authorList>
            <person name="Ning Y."/>
            <person name="Dai R."/>
            <person name="Xiao M."/>
            <person name="Xu Y."/>
            <person name="Yan Q."/>
            <person name="Zhang L."/>
        </authorList>
    </citation>
    <scope>NUCLEOTIDE SEQUENCE [LARGE SCALE GENOMIC DNA]</scope>
    <source>
        <strain evidence="12 13">19XY460</strain>
    </source>
</reference>
<evidence type="ECO:0000259" key="10">
    <source>
        <dbReference type="PROSITE" id="PS51011"/>
    </source>
</evidence>
<feature type="compositionally biased region" description="Low complexity" evidence="8">
    <location>
        <begin position="37"/>
        <end position="46"/>
    </location>
</feature>
<keyword evidence="5" id="KW-0408">Iron</keyword>
<evidence type="ECO:0000256" key="4">
    <source>
        <dbReference type="ARBA" id="ARBA00022833"/>
    </source>
</evidence>
<dbReference type="Gene3D" id="2.60.120.650">
    <property type="entry name" value="Cupin"/>
    <property type="match status" value="1"/>
</dbReference>
<dbReference type="InterPro" id="IPR003347">
    <property type="entry name" value="JmjC_dom"/>
</dbReference>
<dbReference type="SMART" id="SM00501">
    <property type="entry name" value="BRIGHT"/>
    <property type="match status" value="1"/>
</dbReference>
<dbReference type="InterPro" id="IPR001606">
    <property type="entry name" value="ARID_dom"/>
</dbReference>
<dbReference type="PROSITE" id="PS01359">
    <property type="entry name" value="ZF_PHD_1"/>
    <property type="match status" value="1"/>
</dbReference>
<keyword evidence="13" id="KW-1185">Reference proteome</keyword>
<dbReference type="PANTHER" id="PTHR10694">
    <property type="entry name" value="LYSINE-SPECIFIC DEMETHYLASE"/>
    <property type="match status" value="1"/>
</dbReference>
<dbReference type="InterPro" id="IPR001965">
    <property type="entry name" value="Znf_PHD"/>
</dbReference>
<accession>A0AAX4HCZ5</accession>
<dbReference type="GO" id="GO:0003677">
    <property type="term" value="F:DNA binding"/>
    <property type="evidence" value="ECO:0007669"/>
    <property type="project" value="InterPro"/>
</dbReference>
<dbReference type="InterPro" id="IPR019786">
    <property type="entry name" value="Zinc_finger_PHD-type_CS"/>
</dbReference>
<feature type="region of interest" description="Disordered" evidence="8">
    <location>
        <begin position="418"/>
        <end position="438"/>
    </location>
</feature>
<evidence type="ECO:0000259" key="9">
    <source>
        <dbReference type="PROSITE" id="PS50016"/>
    </source>
</evidence>
<dbReference type="SUPFAM" id="SSF46774">
    <property type="entry name" value="ARID-like"/>
    <property type="match status" value="1"/>
</dbReference>
<dbReference type="GO" id="GO:0005634">
    <property type="term" value="C:nucleus"/>
    <property type="evidence" value="ECO:0007669"/>
    <property type="project" value="UniProtKB-SubCell"/>
</dbReference>
<feature type="region of interest" description="Disordered" evidence="8">
    <location>
        <begin position="249"/>
        <end position="275"/>
    </location>
</feature>
<dbReference type="Pfam" id="PF02373">
    <property type="entry name" value="JmjC"/>
    <property type="match status" value="1"/>
</dbReference>
<keyword evidence="3 7" id="KW-0863">Zinc-finger</keyword>
<organism evidence="12 13">
    <name type="scientific">Australozyma saopauloensis</name>
    <dbReference type="NCBI Taxonomy" id="291208"/>
    <lineage>
        <taxon>Eukaryota</taxon>
        <taxon>Fungi</taxon>
        <taxon>Dikarya</taxon>
        <taxon>Ascomycota</taxon>
        <taxon>Saccharomycotina</taxon>
        <taxon>Pichiomycetes</taxon>
        <taxon>Metschnikowiaceae</taxon>
        <taxon>Australozyma</taxon>
    </lineage>
</organism>
<dbReference type="CDD" id="cd16100">
    <property type="entry name" value="ARID"/>
    <property type="match status" value="1"/>
</dbReference>
<dbReference type="SMART" id="SM00558">
    <property type="entry name" value="JmjC"/>
    <property type="match status" value="1"/>
</dbReference>
<dbReference type="GeneID" id="88173944"/>
<protein>
    <submittedName>
        <fullName evidence="12">Uncharacterized protein</fullName>
    </submittedName>
</protein>
<evidence type="ECO:0000256" key="7">
    <source>
        <dbReference type="PROSITE-ProRule" id="PRU00146"/>
    </source>
</evidence>